<evidence type="ECO:0000256" key="6">
    <source>
        <dbReference type="ARBA" id="ARBA00022989"/>
    </source>
</evidence>
<keyword evidence="4 10" id="KW-0812">Transmembrane</keyword>
<keyword evidence="7 10" id="KW-0472">Membrane</keyword>
<evidence type="ECO:0000256" key="5">
    <source>
        <dbReference type="ARBA" id="ARBA00022801"/>
    </source>
</evidence>
<sequence length="169" mass="18516">MVSITAYDKQLYRYIVQQGEYHGLQRLALSVSTSGNGPVYLYLAVLLLLVDSKGESFLFSMVAAYLVELPLYFVLKNMIRRPRPCHALVDGSASIEPADKFSLPSGHTAAAFVMATSVYFIYPELVYIAVTWALAIGISRVLLGVHYPLDIVAGALLGMVSVLISQQII</sequence>
<keyword evidence="5" id="KW-0378">Hydrolase</keyword>
<evidence type="ECO:0000256" key="7">
    <source>
        <dbReference type="ARBA" id="ARBA00023136"/>
    </source>
</evidence>
<proteinExistence type="predicted"/>
<dbReference type="RefSeq" id="WP_220778879.1">
    <property type="nucleotide sequence ID" value="NZ_BPEY01000004.1"/>
</dbReference>
<evidence type="ECO:0000256" key="2">
    <source>
        <dbReference type="ARBA" id="ARBA00012374"/>
    </source>
</evidence>
<feature type="transmembrane region" description="Helical" evidence="10">
    <location>
        <begin position="56"/>
        <end position="75"/>
    </location>
</feature>
<keyword evidence="6 10" id="KW-1133">Transmembrane helix</keyword>
<dbReference type="SUPFAM" id="SSF48317">
    <property type="entry name" value="Acid phosphatase/Vanadium-dependent haloperoxidase"/>
    <property type="match status" value="1"/>
</dbReference>
<dbReference type="Proteomes" id="UP000887104">
    <property type="component" value="Unassembled WGS sequence"/>
</dbReference>
<evidence type="ECO:0000256" key="1">
    <source>
        <dbReference type="ARBA" id="ARBA00004651"/>
    </source>
</evidence>
<dbReference type="EC" id="3.6.1.27" evidence="2"/>
<evidence type="ECO:0000256" key="9">
    <source>
        <dbReference type="ARBA" id="ARBA00047594"/>
    </source>
</evidence>
<evidence type="ECO:0000259" key="11">
    <source>
        <dbReference type="SMART" id="SM00014"/>
    </source>
</evidence>
<accession>A0ABQ4P0Q2</accession>
<dbReference type="InterPro" id="IPR000326">
    <property type="entry name" value="PAP2/HPO"/>
</dbReference>
<protein>
    <recommendedName>
        <fullName evidence="2">undecaprenyl-diphosphate phosphatase</fullName>
        <ecNumber evidence="2">3.6.1.27</ecNumber>
    </recommendedName>
    <alternativeName>
        <fullName evidence="8">Undecaprenyl pyrophosphate phosphatase</fullName>
    </alternativeName>
</protein>
<name>A0ABQ4P0Q2_9GAMM</name>
<dbReference type="SMART" id="SM00014">
    <property type="entry name" value="acidPPc"/>
    <property type="match status" value="1"/>
</dbReference>
<dbReference type="InterPro" id="IPR036938">
    <property type="entry name" value="PAP2/HPO_sf"/>
</dbReference>
<keyword evidence="13" id="KW-1185">Reference proteome</keyword>
<comment type="caution">
    <text evidence="12">The sequence shown here is derived from an EMBL/GenBank/DDBJ whole genome shotgun (WGS) entry which is preliminary data.</text>
</comment>
<feature type="domain" description="Phosphatidic acid phosphatase type 2/haloperoxidase" evidence="11">
    <location>
        <begin position="57"/>
        <end position="166"/>
    </location>
</feature>
<comment type="catalytic activity">
    <reaction evidence="9">
        <text>di-trans,octa-cis-undecaprenyl diphosphate + H2O = di-trans,octa-cis-undecaprenyl phosphate + phosphate + H(+)</text>
        <dbReference type="Rhea" id="RHEA:28094"/>
        <dbReference type="ChEBI" id="CHEBI:15377"/>
        <dbReference type="ChEBI" id="CHEBI:15378"/>
        <dbReference type="ChEBI" id="CHEBI:43474"/>
        <dbReference type="ChEBI" id="CHEBI:58405"/>
        <dbReference type="ChEBI" id="CHEBI:60392"/>
        <dbReference type="EC" id="3.6.1.27"/>
    </reaction>
</comment>
<organism evidence="12 13">
    <name type="scientific">Shewanella sairae</name>
    <dbReference type="NCBI Taxonomy" id="190310"/>
    <lineage>
        <taxon>Bacteria</taxon>
        <taxon>Pseudomonadati</taxon>
        <taxon>Pseudomonadota</taxon>
        <taxon>Gammaproteobacteria</taxon>
        <taxon>Alteromonadales</taxon>
        <taxon>Shewanellaceae</taxon>
        <taxon>Shewanella</taxon>
    </lineage>
</organism>
<gene>
    <name evidence="12" type="ORF">TUM4438_04010</name>
</gene>
<dbReference type="CDD" id="cd01610">
    <property type="entry name" value="PAP2_like"/>
    <property type="match status" value="1"/>
</dbReference>
<evidence type="ECO:0000256" key="10">
    <source>
        <dbReference type="SAM" id="Phobius"/>
    </source>
</evidence>
<evidence type="ECO:0000313" key="12">
    <source>
        <dbReference type="EMBL" id="GIU41088.1"/>
    </source>
</evidence>
<evidence type="ECO:0000256" key="8">
    <source>
        <dbReference type="ARBA" id="ARBA00032707"/>
    </source>
</evidence>
<dbReference type="EMBL" id="BPEY01000004">
    <property type="protein sequence ID" value="GIU41088.1"/>
    <property type="molecule type" value="Genomic_DNA"/>
</dbReference>
<evidence type="ECO:0000256" key="4">
    <source>
        <dbReference type="ARBA" id="ARBA00022692"/>
    </source>
</evidence>
<keyword evidence="3" id="KW-1003">Cell membrane</keyword>
<feature type="transmembrane region" description="Helical" evidence="10">
    <location>
        <begin position="147"/>
        <end position="165"/>
    </location>
</feature>
<reference evidence="12" key="1">
    <citation type="submission" date="2021-05" db="EMBL/GenBank/DDBJ databases">
        <title>Molecular characterization for Shewanella algae harboring chromosomal blaOXA-55-like strains isolated from clinical and environment sample.</title>
        <authorList>
            <person name="Ohama Y."/>
            <person name="Aoki K."/>
            <person name="Harada S."/>
            <person name="Moriya K."/>
            <person name="Ishii Y."/>
            <person name="Tateda K."/>
        </authorList>
    </citation>
    <scope>NUCLEOTIDE SEQUENCE</scope>
    <source>
        <strain evidence="12">JCM 11563</strain>
    </source>
</reference>
<evidence type="ECO:0000313" key="13">
    <source>
        <dbReference type="Proteomes" id="UP000887104"/>
    </source>
</evidence>
<dbReference type="PANTHER" id="PTHR14969">
    <property type="entry name" value="SPHINGOSINE-1-PHOSPHATE PHOSPHOHYDROLASE"/>
    <property type="match status" value="1"/>
</dbReference>
<dbReference type="PANTHER" id="PTHR14969:SF62">
    <property type="entry name" value="DECAPRENYLPHOSPHORYL-5-PHOSPHORIBOSE PHOSPHATASE RV3807C-RELATED"/>
    <property type="match status" value="1"/>
</dbReference>
<dbReference type="Pfam" id="PF01569">
    <property type="entry name" value="PAP2"/>
    <property type="match status" value="1"/>
</dbReference>
<comment type="subcellular location">
    <subcellularLocation>
        <location evidence="1">Cell membrane</location>
        <topology evidence="1">Multi-pass membrane protein</topology>
    </subcellularLocation>
</comment>
<evidence type="ECO:0000256" key="3">
    <source>
        <dbReference type="ARBA" id="ARBA00022475"/>
    </source>
</evidence>
<dbReference type="Gene3D" id="1.20.144.10">
    <property type="entry name" value="Phosphatidic acid phosphatase type 2/haloperoxidase"/>
    <property type="match status" value="1"/>
</dbReference>
<feature type="transmembrane region" description="Helical" evidence="10">
    <location>
        <begin position="27"/>
        <end position="50"/>
    </location>
</feature>
<feature type="transmembrane region" description="Helical" evidence="10">
    <location>
        <begin position="109"/>
        <end position="135"/>
    </location>
</feature>